<feature type="compositionally biased region" description="Acidic residues" evidence="1">
    <location>
        <begin position="236"/>
        <end position="247"/>
    </location>
</feature>
<dbReference type="InterPro" id="IPR056771">
    <property type="entry name" value="FH3_FHOD1-3-like"/>
</dbReference>
<dbReference type="InterPro" id="IPR016024">
    <property type="entry name" value="ARM-type_fold"/>
</dbReference>
<proteinExistence type="predicted"/>
<dbReference type="GO" id="GO:0030866">
    <property type="term" value="P:cortical actin cytoskeleton organization"/>
    <property type="evidence" value="ECO:0007669"/>
    <property type="project" value="TreeGrafter"/>
</dbReference>
<keyword evidence="3" id="KW-1185">Reference proteome</keyword>
<feature type="compositionally biased region" description="Polar residues" evidence="1">
    <location>
        <begin position="399"/>
        <end position="409"/>
    </location>
</feature>
<feature type="compositionally biased region" description="Low complexity" evidence="1">
    <location>
        <begin position="386"/>
        <end position="398"/>
    </location>
</feature>
<feature type="region of interest" description="Disordered" evidence="1">
    <location>
        <begin position="224"/>
        <end position="339"/>
    </location>
</feature>
<dbReference type="GO" id="GO:0005856">
    <property type="term" value="C:cytoskeleton"/>
    <property type="evidence" value="ECO:0007669"/>
    <property type="project" value="TreeGrafter"/>
</dbReference>
<dbReference type="Gene3D" id="1.25.10.10">
    <property type="entry name" value="Leucine-rich Repeat Variant"/>
    <property type="match status" value="2"/>
</dbReference>
<evidence type="ECO:0000313" key="4">
    <source>
        <dbReference type="RefSeq" id="XP_030877726.1"/>
    </source>
</evidence>
<dbReference type="GO" id="GO:0051015">
    <property type="term" value="F:actin filament binding"/>
    <property type="evidence" value="ECO:0007669"/>
    <property type="project" value="TreeGrafter"/>
</dbReference>
<dbReference type="AlphaFoldDB" id="A0A7F8QAU9"/>
<dbReference type="GO" id="GO:0055003">
    <property type="term" value="P:cardiac myofibril assembly"/>
    <property type="evidence" value="ECO:0007669"/>
    <property type="project" value="TreeGrafter"/>
</dbReference>
<evidence type="ECO:0000259" key="2">
    <source>
        <dbReference type="Pfam" id="PF24959"/>
    </source>
</evidence>
<feature type="compositionally biased region" description="Low complexity" evidence="1">
    <location>
        <begin position="295"/>
        <end position="323"/>
    </location>
</feature>
<dbReference type="GO" id="GO:0045214">
    <property type="term" value="P:sarcomere organization"/>
    <property type="evidence" value="ECO:0007669"/>
    <property type="project" value="TreeGrafter"/>
</dbReference>
<evidence type="ECO:0000256" key="1">
    <source>
        <dbReference type="SAM" id="MobiDB-lite"/>
    </source>
</evidence>
<dbReference type="Pfam" id="PF24959">
    <property type="entry name" value="FH3_FHOD1-3"/>
    <property type="match status" value="1"/>
</dbReference>
<feature type="compositionally biased region" description="Basic and acidic residues" evidence="1">
    <location>
        <begin position="224"/>
        <end position="235"/>
    </location>
</feature>
<feature type="domain" description="FHOD1/3-like FH3" evidence="2">
    <location>
        <begin position="57"/>
        <end position="114"/>
    </location>
</feature>
<accession>A0A7F8QAU9</accession>
<dbReference type="InterPro" id="IPR011989">
    <property type="entry name" value="ARM-like"/>
</dbReference>
<feature type="compositionally biased region" description="Basic and acidic residues" evidence="1">
    <location>
        <begin position="358"/>
        <end position="367"/>
    </location>
</feature>
<dbReference type="GeneID" id="115938317"/>
<dbReference type="PANTHER" id="PTHR45920:SF3">
    <property type="entry name" value="FH1_FH2 DOMAIN-CONTAINING PROTEIN 3"/>
    <property type="match status" value="1"/>
</dbReference>
<dbReference type="RefSeq" id="XP_030877726.1">
    <property type="nucleotide sequence ID" value="XM_031021866.1"/>
</dbReference>
<dbReference type="Proteomes" id="UP000245341">
    <property type="component" value="Unplaced"/>
</dbReference>
<dbReference type="KEGG" id="lww:115938317"/>
<organism evidence="3 4">
    <name type="scientific">Leptonychotes weddellii</name>
    <name type="common">Weddell seal</name>
    <name type="synonym">Otaria weddellii</name>
    <dbReference type="NCBI Taxonomy" id="9713"/>
    <lineage>
        <taxon>Eukaryota</taxon>
        <taxon>Metazoa</taxon>
        <taxon>Chordata</taxon>
        <taxon>Craniata</taxon>
        <taxon>Vertebrata</taxon>
        <taxon>Euteleostomi</taxon>
        <taxon>Mammalia</taxon>
        <taxon>Eutheria</taxon>
        <taxon>Laurasiatheria</taxon>
        <taxon>Carnivora</taxon>
        <taxon>Caniformia</taxon>
        <taxon>Pinnipedia</taxon>
        <taxon>Phocidae</taxon>
        <taxon>Monachinae</taxon>
        <taxon>Lobodontini</taxon>
        <taxon>Leptonychotes</taxon>
    </lineage>
</organism>
<dbReference type="SUPFAM" id="SSF48371">
    <property type="entry name" value="ARM repeat"/>
    <property type="match status" value="1"/>
</dbReference>
<dbReference type="GO" id="GO:0005737">
    <property type="term" value="C:cytoplasm"/>
    <property type="evidence" value="ECO:0007669"/>
    <property type="project" value="TreeGrafter"/>
</dbReference>
<evidence type="ECO:0000313" key="3">
    <source>
        <dbReference type="Proteomes" id="UP000245341"/>
    </source>
</evidence>
<dbReference type="OrthoDB" id="9833131at2759"/>
<sequence length="446" mass="48450">KLYNSSGRDLRRALFSLKQIFQDDKDLVHEFVVAEGLTCLIKVGAEADQNYQNYILRGVKPWSNIMEILEEKDGVDTELLVYAMTLVNKTLSGLPDQDSFYDVVDCLEELGIAAVSQRHLNKKGTDLDLVEQLNIYEVTAGTFLMASCSLSEAEVNTIETGGSECGVAASTTPGSLQNCVLSFSASWSVVLCFVFLLHLPVCHAYLAFPSRVCAFLFSPPCLREEEKEEEERPVTEPDSEEEREDDAPCQGKDSREARPASEQSPAGKDAAPESSALSSATSQGKQLLASTAVGSPLRSGSSGAALLSPPLTPASASRPSSTAPEPPKTSPTIEKLPYVPHSPFHLFSYDFEDSPLSAKEKEAESPKESSPSDSLHLGTYSASEPYNFRSFSSNRYNSLGNTSYHSRPSGSAVPATPTPSLSPPQEARLERTYQKRKELHGSMEGM</sequence>
<feature type="region of interest" description="Disordered" evidence="1">
    <location>
        <begin position="353"/>
        <end position="446"/>
    </location>
</feature>
<feature type="compositionally biased region" description="Polar residues" evidence="1">
    <location>
        <begin position="275"/>
        <end position="293"/>
    </location>
</feature>
<feature type="non-terminal residue" evidence="4">
    <location>
        <position position="1"/>
    </location>
</feature>
<name>A0A7F8QAU9_LEPWE</name>
<gene>
    <name evidence="4" type="primary">LOC115938317</name>
</gene>
<dbReference type="PANTHER" id="PTHR45920">
    <property type="entry name" value="FORMIN HOMOLOGY 2 DOMAIN CONTAINING, ISOFORM I"/>
    <property type="match status" value="1"/>
</dbReference>
<feature type="compositionally biased region" description="Basic and acidic residues" evidence="1">
    <location>
        <begin position="427"/>
        <end position="446"/>
    </location>
</feature>
<protein>
    <submittedName>
        <fullName evidence="4">FH1/FH2 domain-containing protein 3-like</fullName>
    </submittedName>
</protein>
<reference evidence="4" key="1">
    <citation type="submission" date="2025-08" db="UniProtKB">
        <authorList>
            <consortium name="RefSeq"/>
        </authorList>
    </citation>
    <scope>IDENTIFICATION</scope>
    <source>
        <tissue evidence="4">Liver</tissue>
    </source>
</reference>